<organism evidence="1 2">
    <name type="scientific">Helianthus annuus</name>
    <name type="common">Common sunflower</name>
    <dbReference type="NCBI Taxonomy" id="4232"/>
    <lineage>
        <taxon>Eukaryota</taxon>
        <taxon>Viridiplantae</taxon>
        <taxon>Streptophyta</taxon>
        <taxon>Embryophyta</taxon>
        <taxon>Tracheophyta</taxon>
        <taxon>Spermatophyta</taxon>
        <taxon>Magnoliopsida</taxon>
        <taxon>eudicotyledons</taxon>
        <taxon>Gunneridae</taxon>
        <taxon>Pentapetalae</taxon>
        <taxon>asterids</taxon>
        <taxon>campanulids</taxon>
        <taxon>Asterales</taxon>
        <taxon>Asteraceae</taxon>
        <taxon>Asteroideae</taxon>
        <taxon>Heliantheae alliance</taxon>
        <taxon>Heliantheae</taxon>
        <taxon>Helianthus</taxon>
    </lineage>
</organism>
<proteinExistence type="predicted"/>
<comment type="caution">
    <text evidence="1">The sequence shown here is derived from an EMBL/GenBank/DDBJ whole genome shotgun (WGS) entry which is preliminary data.</text>
</comment>
<protein>
    <submittedName>
        <fullName evidence="1">Uncharacterized protein</fullName>
    </submittedName>
</protein>
<gene>
    <name evidence="1" type="ORF">HanXRQr2_Chr14g0645361</name>
</gene>
<accession>A0A9K3E8Z1</accession>
<name>A0A9K3E8Z1_HELAN</name>
<dbReference type="Gramene" id="mRNA:HanXRQr2_Chr14g0645361">
    <property type="protein sequence ID" value="mRNA:HanXRQr2_Chr14g0645361"/>
    <property type="gene ID" value="HanXRQr2_Chr14g0645361"/>
</dbReference>
<dbReference type="AlphaFoldDB" id="A0A9K3E8Z1"/>
<dbReference type="PANTHER" id="PTHR31099:SF48">
    <property type="entry name" value="(PUTATIVE), GYPSY TYPE-RELATED"/>
    <property type="match status" value="1"/>
</dbReference>
<dbReference type="EMBL" id="MNCJ02000329">
    <property type="protein sequence ID" value="KAF5769186.1"/>
    <property type="molecule type" value="Genomic_DNA"/>
</dbReference>
<dbReference type="Proteomes" id="UP000215914">
    <property type="component" value="Unassembled WGS sequence"/>
</dbReference>
<sequence>MWADFFYEGNLRLPLTVFVAEVWEYNHIHISQLSPFGVIRIRNFEYSFRALGLDVTVENFRRFYQLTVNTGFFSFGQRYGSPKLITPPKGITKWKTKFFYIKAVAVVANMTMRNVNETIPAEDIVLPTAETVGWFPKLKTIKFKKLDNSQLWVLRMMLTRPDRRARPVVLEKSGGRCPEEDI</sequence>
<reference evidence="1" key="2">
    <citation type="submission" date="2020-06" db="EMBL/GenBank/DDBJ databases">
        <title>Helianthus annuus Genome sequencing and assembly Release 2.</title>
        <authorList>
            <person name="Gouzy J."/>
            <person name="Langlade N."/>
            <person name="Munos S."/>
        </authorList>
    </citation>
    <scope>NUCLEOTIDE SEQUENCE</scope>
    <source>
        <tissue evidence="1">Leaves</tissue>
    </source>
</reference>
<evidence type="ECO:0000313" key="1">
    <source>
        <dbReference type="EMBL" id="KAF5769186.1"/>
    </source>
</evidence>
<dbReference type="PANTHER" id="PTHR31099">
    <property type="entry name" value="OS06G0165300 PROTEIN"/>
    <property type="match status" value="1"/>
</dbReference>
<evidence type="ECO:0000313" key="2">
    <source>
        <dbReference type="Proteomes" id="UP000215914"/>
    </source>
</evidence>
<keyword evidence="2" id="KW-1185">Reference proteome</keyword>
<reference evidence="1" key="1">
    <citation type="journal article" date="2017" name="Nature">
        <title>The sunflower genome provides insights into oil metabolism, flowering and Asterid evolution.</title>
        <authorList>
            <person name="Badouin H."/>
            <person name="Gouzy J."/>
            <person name="Grassa C.J."/>
            <person name="Murat F."/>
            <person name="Staton S.E."/>
            <person name="Cottret L."/>
            <person name="Lelandais-Briere C."/>
            <person name="Owens G.L."/>
            <person name="Carrere S."/>
            <person name="Mayjonade B."/>
            <person name="Legrand L."/>
            <person name="Gill N."/>
            <person name="Kane N.C."/>
            <person name="Bowers J.E."/>
            <person name="Hubner S."/>
            <person name="Bellec A."/>
            <person name="Berard A."/>
            <person name="Berges H."/>
            <person name="Blanchet N."/>
            <person name="Boniface M.C."/>
            <person name="Brunel D."/>
            <person name="Catrice O."/>
            <person name="Chaidir N."/>
            <person name="Claudel C."/>
            <person name="Donnadieu C."/>
            <person name="Faraut T."/>
            <person name="Fievet G."/>
            <person name="Helmstetter N."/>
            <person name="King M."/>
            <person name="Knapp S.J."/>
            <person name="Lai Z."/>
            <person name="Le Paslier M.C."/>
            <person name="Lippi Y."/>
            <person name="Lorenzon L."/>
            <person name="Mandel J.R."/>
            <person name="Marage G."/>
            <person name="Marchand G."/>
            <person name="Marquand E."/>
            <person name="Bret-Mestries E."/>
            <person name="Morien E."/>
            <person name="Nambeesan S."/>
            <person name="Nguyen T."/>
            <person name="Pegot-Espagnet P."/>
            <person name="Pouilly N."/>
            <person name="Raftis F."/>
            <person name="Sallet E."/>
            <person name="Schiex T."/>
            <person name="Thomas J."/>
            <person name="Vandecasteele C."/>
            <person name="Vares D."/>
            <person name="Vear F."/>
            <person name="Vautrin S."/>
            <person name="Crespi M."/>
            <person name="Mangin B."/>
            <person name="Burke J.M."/>
            <person name="Salse J."/>
            <person name="Munos S."/>
            <person name="Vincourt P."/>
            <person name="Rieseberg L.H."/>
            <person name="Langlade N.B."/>
        </authorList>
    </citation>
    <scope>NUCLEOTIDE SEQUENCE</scope>
    <source>
        <tissue evidence="1">Leaves</tissue>
    </source>
</reference>